<accession>A0A518HDD1</accession>
<gene>
    <name evidence="1" type="ORF">ElP_68230</name>
</gene>
<organism evidence="1 2">
    <name type="scientific">Tautonia plasticadhaerens</name>
    <dbReference type="NCBI Taxonomy" id="2527974"/>
    <lineage>
        <taxon>Bacteria</taxon>
        <taxon>Pseudomonadati</taxon>
        <taxon>Planctomycetota</taxon>
        <taxon>Planctomycetia</taxon>
        <taxon>Isosphaerales</taxon>
        <taxon>Isosphaeraceae</taxon>
        <taxon>Tautonia</taxon>
    </lineage>
</organism>
<evidence type="ECO:0000313" key="2">
    <source>
        <dbReference type="Proteomes" id="UP000317835"/>
    </source>
</evidence>
<dbReference type="EMBL" id="CP036426">
    <property type="protein sequence ID" value="QDV38864.1"/>
    <property type="molecule type" value="Genomic_DNA"/>
</dbReference>
<reference evidence="1 2" key="1">
    <citation type="submission" date="2019-02" db="EMBL/GenBank/DDBJ databases">
        <title>Deep-cultivation of Planctomycetes and their phenomic and genomic characterization uncovers novel biology.</title>
        <authorList>
            <person name="Wiegand S."/>
            <person name="Jogler M."/>
            <person name="Boedeker C."/>
            <person name="Pinto D."/>
            <person name="Vollmers J."/>
            <person name="Rivas-Marin E."/>
            <person name="Kohn T."/>
            <person name="Peeters S.H."/>
            <person name="Heuer A."/>
            <person name="Rast P."/>
            <person name="Oberbeckmann S."/>
            <person name="Bunk B."/>
            <person name="Jeske O."/>
            <person name="Meyerdierks A."/>
            <person name="Storesund J.E."/>
            <person name="Kallscheuer N."/>
            <person name="Luecker S."/>
            <person name="Lage O.M."/>
            <person name="Pohl T."/>
            <person name="Merkel B.J."/>
            <person name="Hornburger P."/>
            <person name="Mueller R.-W."/>
            <person name="Bruemmer F."/>
            <person name="Labrenz M."/>
            <person name="Spormann A.M."/>
            <person name="Op den Camp H."/>
            <person name="Overmann J."/>
            <person name="Amann R."/>
            <person name="Jetten M.S.M."/>
            <person name="Mascher T."/>
            <person name="Medema M.H."/>
            <person name="Devos D.P."/>
            <person name="Kaster A.-K."/>
            <person name="Ovreas L."/>
            <person name="Rohde M."/>
            <person name="Galperin M.Y."/>
            <person name="Jogler C."/>
        </authorList>
    </citation>
    <scope>NUCLEOTIDE SEQUENCE [LARGE SCALE GENOMIC DNA]</scope>
    <source>
        <strain evidence="1 2">ElP</strain>
    </source>
</reference>
<proteinExistence type="predicted"/>
<dbReference type="Proteomes" id="UP000317835">
    <property type="component" value="Chromosome"/>
</dbReference>
<protein>
    <submittedName>
        <fullName evidence="1">Uncharacterized protein</fullName>
    </submittedName>
</protein>
<dbReference type="AlphaFoldDB" id="A0A518HDD1"/>
<sequence length="141" mass="15825">MSRADWERTHGALEQEVAGFFHYEDESYAVMYLDGNVRHVERTWGDAGAVTPTKARSAAKSLIPRDAKLVRSYRSQTGRPVELYTSASLKERFRAAETPEGEPESPWIGGKPGDFIVIYRVYRFRSGDRVTSIVASIGNNP</sequence>
<keyword evidence="2" id="KW-1185">Reference proteome</keyword>
<evidence type="ECO:0000313" key="1">
    <source>
        <dbReference type="EMBL" id="QDV38864.1"/>
    </source>
</evidence>
<name>A0A518HDD1_9BACT</name>
<dbReference type="KEGG" id="tpla:ElP_68230"/>